<dbReference type="InterPro" id="IPR001466">
    <property type="entry name" value="Beta-lactam-related"/>
</dbReference>
<dbReference type="Pfam" id="PF09685">
    <property type="entry name" value="MamF_MmsF"/>
    <property type="match status" value="1"/>
</dbReference>
<dbReference type="GO" id="GO:0003677">
    <property type="term" value="F:DNA binding"/>
    <property type="evidence" value="ECO:0007669"/>
    <property type="project" value="InterPro"/>
</dbReference>
<dbReference type="SUPFAM" id="SSF47413">
    <property type="entry name" value="lambda repressor-like DNA-binding domains"/>
    <property type="match status" value="1"/>
</dbReference>
<dbReference type="SUPFAM" id="SSF56601">
    <property type="entry name" value="beta-lactamase/transpeptidase-like"/>
    <property type="match status" value="1"/>
</dbReference>
<keyword evidence="3 5" id="KW-1133">Transmembrane helix</keyword>
<dbReference type="PANTHER" id="PTHR46825">
    <property type="entry name" value="D-ALANYL-D-ALANINE-CARBOXYPEPTIDASE/ENDOPEPTIDASE AMPH"/>
    <property type="match status" value="1"/>
</dbReference>
<keyword evidence="2 5" id="KW-0812">Transmembrane</keyword>
<accession>A0A432XVN0</accession>
<feature type="domain" description="HTH cro/C1-type" evidence="6">
    <location>
        <begin position="10"/>
        <end position="64"/>
    </location>
</feature>
<feature type="transmembrane region" description="Helical" evidence="5">
    <location>
        <begin position="121"/>
        <end position="142"/>
    </location>
</feature>
<evidence type="ECO:0000259" key="6">
    <source>
        <dbReference type="PROSITE" id="PS50943"/>
    </source>
</evidence>
<dbReference type="Pfam" id="PF00144">
    <property type="entry name" value="Beta-lactamase"/>
    <property type="match status" value="1"/>
</dbReference>
<name>A0A432XVN0_9GAMM</name>
<keyword evidence="8" id="KW-1185">Reference proteome</keyword>
<evidence type="ECO:0000313" key="7">
    <source>
        <dbReference type="EMBL" id="RUO52798.1"/>
    </source>
</evidence>
<dbReference type="PANTHER" id="PTHR46825:SF9">
    <property type="entry name" value="BETA-LACTAMASE-RELATED DOMAIN-CONTAINING PROTEIN"/>
    <property type="match status" value="1"/>
</dbReference>
<dbReference type="RefSeq" id="WP_126763271.1">
    <property type="nucleotide sequence ID" value="NZ_JBHLTZ010000012.1"/>
</dbReference>
<gene>
    <name evidence="7" type="ORF">CWI69_07070</name>
</gene>
<dbReference type="InterPro" id="IPR001387">
    <property type="entry name" value="Cro/C1-type_HTH"/>
</dbReference>
<dbReference type="Gene3D" id="1.10.260.40">
    <property type="entry name" value="lambda repressor-like DNA-binding domains"/>
    <property type="match status" value="1"/>
</dbReference>
<dbReference type="EMBL" id="PIPW01000002">
    <property type="protein sequence ID" value="RUO52798.1"/>
    <property type="molecule type" value="Genomic_DNA"/>
</dbReference>
<dbReference type="Proteomes" id="UP000287198">
    <property type="component" value="Unassembled WGS sequence"/>
</dbReference>
<comment type="subcellular location">
    <subcellularLocation>
        <location evidence="1">Membrane</location>
        <topology evidence="1">Multi-pass membrane protein</topology>
    </subcellularLocation>
</comment>
<evidence type="ECO:0000313" key="8">
    <source>
        <dbReference type="Proteomes" id="UP000287198"/>
    </source>
</evidence>
<evidence type="ECO:0000256" key="4">
    <source>
        <dbReference type="ARBA" id="ARBA00023136"/>
    </source>
</evidence>
<dbReference type="Gene3D" id="3.40.710.10">
    <property type="entry name" value="DD-peptidase/beta-lactamase superfamily"/>
    <property type="match status" value="1"/>
</dbReference>
<dbReference type="InterPro" id="IPR019109">
    <property type="entry name" value="MamF_MmsF"/>
</dbReference>
<protein>
    <recommendedName>
        <fullName evidence="6">HTH cro/C1-type domain-containing protein</fullName>
    </recommendedName>
</protein>
<dbReference type="CDD" id="cd00093">
    <property type="entry name" value="HTH_XRE"/>
    <property type="match status" value="1"/>
</dbReference>
<evidence type="ECO:0000256" key="1">
    <source>
        <dbReference type="ARBA" id="ARBA00004141"/>
    </source>
</evidence>
<comment type="caution">
    <text evidence="7">The sequence shown here is derived from an EMBL/GenBank/DDBJ whole genome shotgun (WGS) entry which is preliminary data.</text>
</comment>
<evidence type="ECO:0000256" key="2">
    <source>
        <dbReference type="ARBA" id="ARBA00022692"/>
    </source>
</evidence>
<dbReference type="Pfam" id="PF01381">
    <property type="entry name" value="HTH_3"/>
    <property type="match status" value="1"/>
</dbReference>
<dbReference type="InterPro" id="IPR050491">
    <property type="entry name" value="AmpC-like"/>
</dbReference>
<keyword evidence="4 5" id="KW-0472">Membrane</keyword>
<dbReference type="OrthoDB" id="119951at2"/>
<dbReference type="SMART" id="SM00530">
    <property type="entry name" value="HTH_XRE"/>
    <property type="match status" value="1"/>
</dbReference>
<dbReference type="AlphaFoldDB" id="A0A432XVN0"/>
<dbReference type="PROSITE" id="PS50943">
    <property type="entry name" value="HTH_CROC1"/>
    <property type="match status" value="1"/>
</dbReference>
<sequence length="573" mass="64009">MENNSLSEQLVYYRKLKGLSQEQLAEKTRITVRTIQRVEKGEVTPHLRTVKMLAAALDIDVDDLIQLDNPREEVIQTKWLLLLHSAPVVGFVIPFLNILFPLFIWIHKRDDNPLYDQHGRAVINFQITMMLVFALAFIALLTVQGYGFFFFIAIIPYTILVMLINVIAVLKTNKCYYPLSIPFLKRTRAPKSGTAAAVCLLSLSALLGNPPAVAQPSTVQAVEEVSEQKLEAFRLFLNEFRVENKIPSLSVALVKNGEIIMLESIGFQDHDAEEPTTAQTTYLAASITKTFTGATLLAMEADGHLDLDADFTTLSDWDRRCDWLTNSGSIFGGGRLDNGYEIPALNCDIPITLRQVLQHRVQGEPGTSFFYNPVVFGRLSNWIEENTDNSWRYWVKKYVIDPAHLEHISAGWRDQSGGEVLTNLAPPFRHTSDEADGLAPSTLPNTELNASSGIIASAKALADYSIALDEGRILPASLREKMWTPPKDKDGETAPYAYGWFTQDWQGHRLVWHGGWWPDAYAGLLLKAPDDGLALIALGNTDGLRHEVDSLTSAQIEKNPLALRFLEVFVADQ</sequence>
<proteinExistence type="predicted"/>
<reference evidence="8" key="1">
    <citation type="journal article" date="2018" name="Front. Microbiol.">
        <title>Genome-Based Analysis Reveals the Taxonomy and Diversity of the Family Idiomarinaceae.</title>
        <authorList>
            <person name="Liu Y."/>
            <person name="Lai Q."/>
            <person name="Shao Z."/>
        </authorList>
    </citation>
    <scope>NUCLEOTIDE SEQUENCE [LARGE SCALE GENOMIC DNA]</scope>
    <source>
        <strain evidence="8">BH195</strain>
    </source>
</reference>
<dbReference type="InterPro" id="IPR012338">
    <property type="entry name" value="Beta-lactam/transpept-like"/>
</dbReference>
<dbReference type="InterPro" id="IPR010982">
    <property type="entry name" value="Lambda_DNA-bd_dom_sf"/>
</dbReference>
<evidence type="ECO:0000256" key="3">
    <source>
        <dbReference type="ARBA" id="ARBA00022989"/>
    </source>
</evidence>
<feature type="transmembrane region" description="Helical" evidence="5">
    <location>
        <begin position="148"/>
        <end position="170"/>
    </location>
</feature>
<feature type="transmembrane region" description="Helical" evidence="5">
    <location>
        <begin position="79"/>
        <end position="100"/>
    </location>
</feature>
<organism evidence="7 8">
    <name type="scientific">Pseudidiomarina halophila</name>
    <dbReference type="NCBI Taxonomy" id="1449799"/>
    <lineage>
        <taxon>Bacteria</taxon>
        <taxon>Pseudomonadati</taxon>
        <taxon>Pseudomonadota</taxon>
        <taxon>Gammaproteobacteria</taxon>
        <taxon>Alteromonadales</taxon>
        <taxon>Idiomarinaceae</taxon>
        <taxon>Pseudidiomarina</taxon>
    </lineage>
</organism>
<evidence type="ECO:0000256" key="5">
    <source>
        <dbReference type="SAM" id="Phobius"/>
    </source>
</evidence>